<dbReference type="AlphaFoldDB" id="A0A1W6K9J1"/>
<keyword evidence="2" id="KW-0472">Membrane</keyword>
<feature type="domain" description="VWFA" evidence="4">
    <location>
        <begin position="33"/>
        <end position="216"/>
    </location>
</feature>
<dbReference type="CDD" id="cd00198">
    <property type="entry name" value="vWFA"/>
    <property type="match status" value="1"/>
</dbReference>
<keyword evidence="2" id="KW-0812">Transmembrane</keyword>
<evidence type="ECO:0000256" key="3">
    <source>
        <dbReference type="SAM" id="SignalP"/>
    </source>
</evidence>
<feature type="compositionally biased region" description="Acidic residues" evidence="1">
    <location>
        <begin position="563"/>
        <end position="655"/>
    </location>
</feature>
<evidence type="ECO:0000256" key="1">
    <source>
        <dbReference type="SAM" id="MobiDB-lite"/>
    </source>
</evidence>
<dbReference type="Gene3D" id="3.40.50.410">
    <property type="entry name" value="von Willebrand factor, type A domain"/>
    <property type="match status" value="1"/>
</dbReference>
<dbReference type="STRING" id="1420917.AU15_15190"/>
<feature type="region of interest" description="Disordered" evidence="1">
    <location>
        <begin position="425"/>
        <end position="498"/>
    </location>
</feature>
<dbReference type="Proteomes" id="UP000193100">
    <property type="component" value="Chromosome"/>
</dbReference>
<accession>A0A1W6K9J1</accession>
<feature type="signal peptide" evidence="3">
    <location>
        <begin position="1"/>
        <end position="20"/>
    </location>
</feature>
<evidence type="ECO:0000313" key="5">
    <source>
        <dbReference type="EMBL" id="ARM84084.1"/>
    </source>
</evidence>
<feature type="region of interest" description="Disordered" evidence="1">
    <location>
        <begin position="363"/>
        <end position="382"/>
    </location>
</feature>
<feature type="chain" id="PRO_5012054569" evidence="3">
    <location>
        <begin position="21"/>
        <end position="662"/>
    </location>
</feature>
<proteinExistence type="predicted"/>
<feature type="transmembrane region" description="Helical" evidence="2">
    <location>
        <begin position="506"/>
        <end position="528"/>
    </location>
</feature>
<dbReference type="SUPFAM" id="SSF53300">
    <property type="entry name" value="vWA-like"/>
    <property type="match status" value="1"/>
</dbReference>
<evidence type="ECO:0000259" key="4">
    <source>
        <dbReference type="PROSITE" id="PS50234"/>
    </source>
</evidence>
<dbReference type="RefSeq" id="WP_085680501.1">
    <property type="nucleotide sequence ID" value="NZ_CP020931.1"/>
</dbReference>
<keyword evidence="2" id="KW-1133">Transmembrane helix</keyword>
<feature type="region of interest" description="Disordered" evidence="1">
    <location>
        <begin position="531"/>
        <end position="662"/>
    </location>
</feature>
<protein>
    <submittedName>
        <fullName evidence="5">von Willebrand factor type A domain protein</fullName>
    </submittedName>
</protein>
<dbReference type="InterPro" id="IPR002035">
    <property type="entry name" value="VWF_A"/>
</dbReference>
<evidence type="ECO:0000256" key="2">
    <source>
        <dbReference type="SAM" id="Phobius"/>
    </source>
</evidence>
<dbReference type="InterPro" id="IPR036465">
    <property type="entry name" value="vWFA_dom_sf"/>
</dbReference>
<feature type="compositionally biased region" description="Basic and acidic residues" evidence="1">
    <location>
        <begin position="474"/>
        <end position="486"/>
    </location>
</feature>
<sequence length="662" mass="71709">MRLLSRLFAVILILPITALAQQAPTLQLPDSADVRIIVDISGSMKTNDPDNLRRPAVRLLARMLPGQANAGVWTFGQYVNMLVPHGKVTDDWRGLAVERSDEINSVALRTNLGEAIQVASDDYLLGSESLDNTDFILLTDGKVDISDNESANDRERERILGALLDDLSSRGATLHTVALSEEADLALLKSLAERTGGRYALASSADALTLAFLEALNTAVPQQQIPIEDNGFQVDGGVEEFTALIFRAGDESAANRTLELVSPGGTKAGPDSATEGMRWVRETEYDLITVTDPEAGDWTINGELGEGSRVTVVSDLRMVVSPVPPTFTENEPVSLQVAFFEEDRKIENRDFLGVIDVSVSLTSEDGRSGNKVLSPDEPPQDGVYTDTITRLPDAGEYQLSVVADGQTFSRRFSTVTRYIQPEGEQAPIEAVVSDEPSQEAPVMEDELPEASPAPEIESPVSSSGPIDISQVEEPEPKPLEEQPVDKEEAEPETPATVEEAASGIPFWVWAAAGTLGVVAVAGVAFLFVKRRKSAQDQGNNEEPPLVAEETPEEEATAAPEPEQAPEDVPEEIPEPEPVPEPEPEPEPEELPEPEEVPELQQDEALPEDDIPVADAEVEDGEDEFGLEDFDLSEFDDLPATDEDSEPTDDESENDDKDGGKDR</sequence>
<feature type="compositionally biased region" description="Low complexity" evidence="1">
    <location>
        <begin position="449"/>
        <end position="463"/>
    </location>
</feature>
<reference evidence="5 6" key="1">
    <citation type="submission" date="2017-04" db="EMBL/GenBank/DDBJ databases">
        <title>Genome Sequence of Marinobacter salarius strain SMR5 Isolated from a culture of the Diatom Skeletonema marinoi.</title>
        <authorList>
            <person name="Topel M."/>
            <person name="Pinder M.I.M."/>
            <person name="Johansson O.N."/>
            <person name="Kourtchenko O."/>
            <person name="Godhe A."/>
            <person name="Clarke A.K."/>
        </authorList>
    </citation>
    <scope>NUCLEOTIDE SEQUENCE [LARGE SCALE GENOMIC DNA]</scope>
    <source>
        <strain evidence="5 6">SMR5</strain>
    </source>
</reference>
<name>A0A1W6K9J1_9GAMM</name>
<dbReference type="PROSITE" id="PS50234">
    <property type="entry name" value="VWFA"/>
    <property type="match status" value="1"/>
</dbReference>
<organism evidence="5 6">
    <name type="scientific">Marinobacter salarius</name>
    <dbReference type="NCBI Taxonomy" id="1420917"/>
    <lineage>
        <taxon>Bacteria</taxon>
        <taxon>Pseudomonadati</taxon>
        <taxon>Pseudomonadota</taxon>
        <taxon>Gammaproteobacteria</taxon>
        <taxon>Pseudomonadales</taxon>
        <taxon>Marinobacteraceae</taxon>
        <taxon>Marinobacter</taxon>
    </lineage>
</organism>
<keyword evidence="3" id="KW-0732">Signal</keyword>
<dbReference type="GeneID" id="77255960"/>
<evidence type="ECO:0000313" key="6">
    <source>
        <dbReference type="Proteomes" id="UP000193100"/>
    </source>
</evidence>
<dbReference type="EMBL" id="CP020931">
    <property type="protein sequence ID" value="ARM84084.1"/>
    <property type="molecule type" value="Genomic_DNA"/>
</dbReference>
<dbReference type="SMART" id="SM00327">
    <property type="entry name" value="VWA"/>
    <property type="match status" value="1"/>
</dbReference>
<gene>
    <name evidence="5" type="ORF">MARSALSMR5_02009</name>
</gene>